<dbReference type="OrthoDB" id="596512at2"/>
<gene>
    <name evidence="2" type="ORF">SAMN04488034_102339</name>
</gene>
<evidence type="ECO:0000256" key="1">
    <source>
        <dbReference type="SAM" id="SignalP"/>
    </source>
</evidence>
<accession>A0A1H5LPF3</accession>
<evidence type="ECO:0000313" key="2">
    <source>
        <dbReference type="EMBL" id="SEE78078.1"/>
    </source>
</evidence>
<dbReference type="Proteomes" id="UP000199448">
    <property type="component" value="Unassembled WGS sequence"/>
</dbReference>
<keyword evidence="3" id="KW-1185">Reference proteome</keyword>
<feature type="chain" id="PRO_5011541946" evidence="1">
    <location>
        <begin position="21"/>
        <end position="446"/>
    </location>
</feature>
<organism evidence="2 3">
    <name type="scientific">Salinimicrobium catena</name>
    <dbReference type="NCBI Taxonomy" id="390640"/>
    <lineage>
        <taxon>Bacteria</taxon>
        <taxon>Pseudomonadati</taxon>
        <taxon>Bacteroidota</taxon>
        <taxon>Flavobacteriia</taxon>
        <taxon>Flavobacteriales</taxon>
        <taxon>Flavobacteriaceae</taxon>
        <taxon>Salinimicrobium</taxon>
    </lineage>
</organism>
<protein>
    <submittedName>
        <fullName evidence="2">Capsule assembly protein Wzi</fullName>
    </submittedName>
</protein>
<evidence type="ECO:0000313" key="3">
    <source>
        <dbReference type="Proteomes" id="UP000199448"/>
    </source>
</evidence>
<dbReference type="Gene3D" id="2.40.160.130">
    <property type="entry name" value="Capsule assembly protein Wzi"/>
    <property type="match status" value="1"/>
</dbReference>
<dbReference type="RefSeq" id="WP_093112666.1">
    <property type="nucleotide sequence ID" value="NZ_FNGG01000002.1"/>
</dbReference>
<sequence length="446" mass="51755">MVKRLPLLFLIFYTSLQAQYFDYSASAVLQGIYSSKEESPFWMHSNTRGRIDEATTLAGWSNVSARYFITPDSYLDAGIGGAYQNGYNNEFWLDEYYVSFENDQYHAFIGRKQKKEIYNGLSATNSNILWSLHARPVPGVGFEIKKPITFWKEGGLGFKASWEEYITDDERYVDNLKIHHKSFHFVFTKIRNIELVFGLQHFAQWGGISPDYGRLPQTFHDYLNVWVGKEGKDDVQGEEANALGNHLGSYEVYLNTSFSHYDVQLIYNTIFEDNSGRVLGNTPDGRFGIYIEDRDDEIKWITALMYEFYYTRDQSKNTPTGDGKDNYFNNNLYRSGWTYENRILGAPFFLLDDERFRIDNNTFYVHHVGLAGTAFFNYPYRFLGSYRMNYGVKGGQENPISKILSTYLDIRLWERFFTINLQAGVDVDLLDQTTLGAGIKLSKKFF</sequence>
<dbReference type="STRING" id="390640.SAMN04488034_102339"/>
<dbReference type="AlphaFoldDB" id="A0A1H5LPF3"/>
<feature type="signal peptide" evidence="1">
    <location>
        <begin position="1"/>
        <end position="20"/>
    </location>
</feature>
<dbReference type="InterPro" id="IPR038636">
    <property type="entry name" value="Wzi_sf"/>
</dbReference>
<name>A0A1H5LPF3_9FLAO</name>
<proteinExistence type="predicted"/>
<keyword evidence="1" id="KW-0732">Signal</keyword>
<dbReference type="EMBL" id="FNUG01000002">
    <property type="protein sequence ID" value="SEE78078.1"/>
    <property type="molecule type" value="Genomic_DNA"/>
</dbReference>
<reference evidence="2 3" key="1">
    <citation type="submission" date="2016-10" db="EMBL/GenBank/DDBJ databases">
        <authorList>
            <person name="de Groot N.N."/>
        </authorList>
    </citation>
    <scope>NUCLEOTIDE SEQUENCE [LARGE SCALE GENOMIC DNA]</scope>
    <source>
        <strain evidence="2 3">DSM 23553</strain>
    </source>
</reference>